<keyword evidence="1" id="KW-0472">Membrane</keyword>
<feature type="transmembrane region" description="Helical" evidence="1">
    <location>
        <begin position="6"/>
        <end position="23"/>
    </location>
</feature>
<keyword evidence="1" id="KW-0812">Transmembrane</keyword>
<keyword evidence="1" id="KW-1133">Transmembrane helix</keyword>
<name>A0A0E9WDA9_ANGAN</name>
<evidence type="ECO:0000256" key="1">
    <source>
        <dbReference type="SAM" id="Phobius"/>
    </source>
</evidence>
<accession>A0A0E9WDA9</accession>
<dbReference type="AlphaFoldDB" id="A0A0E9WDA9"/>
<proteinExistence type="predicted"/>
<sequence length="27" mass="2950">MTEGTASVILAILHLGLGSFWFSRKSQ</sequence>
<organism evidence="2">
    <name type="scientific">Anguilla anguilla</name>
    <name type="common">European freshwater eel</name>
    <name type="synonym">Muraena anguilla</name>
    <dbReference type="NCBI Taxonomy" id="7936"/>
    <lineage>
        <taxon>Eukaryota</taxon>
        <taxon>Metazoa</taxon>
        <taxon>Chordata</taxon>
        <taxon>Craniata</taxon>
        <taxon>Vertebrata</taxon>
        <taxon>Euteleostomi</taxon>
        <taxon>Actinopterygii</taxon>
        <taxon>Neopterygii</taxon>
        <taxon>Teleostei</taxon>
        <taxon>Anguilliformes</taxon>
        <taxon>Anguillidae</taxon>
        <taxon>Anguilla</taxon>
    </lineage>
</organism>
<protein>
    <submittedName>
        <fullName evidence="2">Uncharacterized protein</fullName>
    </submittedName>
</protein>
<evidence type="ECO:0000313" key="2">
    <source>
        <dbReference type="EMBL" id="JAH87565.1"/>
    </source>
</evidence>
<dbReference type="EMBL" id="GBXM01021012">
    <property type="protein sequence ID" value="JAH87565.1"/>
    <property type="molecule type" value="Transcribed_RNA"/>
</dbReference>
<reference evidence="2" key="2">
    <citation type="journal article" date="2015" name="Fish Shellfish Immunol.">
        <title>Early steps in the European eel (Anguilla anguilla)-Vibrio vulnificus interaction in the gills: Role of the RtxA13 toxin.</title>
        <authorList>
            <person name="Callol A."/>
            <person name="Pajuelo D."/>
            <person name="Ebbesson L."/>
            <person name="Teles M."/>
            <person name="MacKenzie S."/>
            <person name="Amaro C."/>
        </authorList>
    </citation>
    <scope>NUCLEOTIDE SEQUENCE</scope>
</reference>
<reference evidence="2" key="1">
    <citation type="submission" date="2014-11" db="EMBL/GenBank/DDBJ databases">
        <authorList>
            <person name="Amaro Gonzalez C."/>
        </authorList>
    </citation>
    <scope>NUCLEOTIDE SEQUENCE</scope>
</reference>